<accession>A0ABQ9G4G8</accession>
<sequence length="434" mass="48595">MEDLHGFSLTVNTRPIVRSEQMVESEQYEQDPLLGLFFHFVHQRQQWNAVMERMGVHREKLPTIANVHHVSYRRKSRNATLGIESDSLWWEASYLHNATLWCQAESELGDARWDRQFRVVRTPSCITVVGPETQILNKGEINYKNRVYCLLCTVYTDEFLSHSLLVSGYGVERLERLLTSRVGEMGDPRENPLTSSIVLHDSHLRKSRNDTSRNQTGRCLPHRLLEAETSAMTYYHSLDESIVLAKDSMYPAFKKVVVEDVGSDKVASPCLLDPGCHGGEVMTHQLLRSLLQGAVAAPYPKETKFHPPRDTSSPDLLYGGRSLMQTAEMSPNQPAPVALLYTAGCQELFAAVSRSITEKRPTCNQDYARPLDATVMGGNTGVNGAALPYAFPMCAMSEGLVAEPGVLCDLKRDEKVGNNIPEASVKWGVAPWHH</sequence>
<dbReference type="EMBL" id="JARBHB010000015">
    <property type="protein sequence ID" value="KAJ8867360.1"/>
    <property type="molecule type" value="Genomic_DNA"/>
</dbReference>
<organism evidence="1 2">
    <name type="scientific">Dryococelus australis</name>
    <dbReference type="NCBI Taxonomy" id="614101"/>
    <lineage>
        <taxon>Eukaryota</taxon>
        <taxon>Metazoa</taxon>
        <taxon>Ecdysozoa</taxon>
        <taxon>Arthropoda</taxon>
        <taxon>Hexapoda</taxon>
        <taxon>Insecta</taxon>
        <taxon>Pterygota</taxon>
        <taxon>Neoptera</taxon>
        <taxon>Polyneoptera</taxon>
        <taxon>Phasmatodea</taxon>
        <taxon>Verophasmatodea</taxon>
        <taxon>Anareolatae</taxon>
        <taxon>Phasmatidae</taxon>
        <taxon>Eurycanthinae</taxon>
        <taxon>Dryococelus</taxon>
    </lineage>
</organism>
<gene>
    <name evidence="1" type="ORF">PR048_031161</name>
</gene>
<protein>
    <submittedName>
        <fullName evidence="1">Uncharacterized protein</fullName>
    </submittedName>
</protein>
<evidence type="ECO:0000313" key="1">
    <source>
        <dbReference type="EMBL" id="KAJ8867360.1"/>
    </source>
</evidence>
<proteinExistence type="predicted"/>
<keyword evidence="2" id="KW-1185">Reference proteome</keyword>
<comment type="caution">
    <text evidence="1">The sequence shown here is derived from an EMBL/GenBank/DDBJ whole genome shotgun (WGS) entry which is preliminary data.</text>
</comment>
<evidence type="ECO:0000313" key="2">
    <source>
        <dbReference type="Proteomes" id="UP001159363"/>
    </source>
</evidence>
<name>A0ABQ9G4G8_9NEOP</name>
<dbReference type="Proteomes" id="UP001159363">
    <property type="component" value="Chromosome 14"/>
</dbReference>
<reference evidence="1 2" key="1">
    <citation type="submission" date="2023-02" db="EMBL/GenBank/DDBJ databases">
        <title>LHISI_Scaffold_Assembly.</title>
        <authorList>
            <person name="Stuart O.P."/>
            <person name="Cleave R."/>
            <person name="Magrath M.J.L."/>
            <person name="Mikheyev A.S."/>
        </authorList>
    </citation>
    <scope>NUCLEOTIDE SEQUENCE [LARGE SCALE GENOMIC DNA]</scope>
    <source>
        <strain evidence="1">Daus_M_001</strain>
        <tissue evidence="1">Leg muscle</tissue>
    </source>
</reference>